<evidence type="ECO:0000313" key="5">
    <source>
        <dbReference type="EMBL" id="CAD9288359.1"/>
    </source>
</evidence>
<dbReference type="SUPFAM" id="SSF49265">
    <property type="entry name" value="Fibronectin type III"/>
    <property type="match status" value="1"/>
</dbReference>
<gene>
    <name evidence="5" type="ORF">GOCE00092_LOCUS15664</name>
</gene>
<evidence type="ECO:0000256" key="1">
    <source>
        <dbReference type="ARBA" id="ARBA00004613"/>
    </source>
</evidence>
<dbReference type="Gene3D" id="2.60.40.10">
    <property type="entry name" value="Immunoglobulins"/>
    <property type="match status" value="1"/>
</dbReference>
<evidence type="ECO:0000256" key="3">
    <source>
        <dbReference type="ARBA" id="ARBA00022729"/>
    </source>
</evidence>
<evidence type="ECO:0000256" key="2">
    <source>
        <dbReference type="ARBA" id="ARBA00022525"/>
    </source>
</evidence>
<comment type="subcellular location">
    <subcellularLocation>
        <location evidence="1">Secreted</location>
    </subcellularLocation>
</comment>
<dbReference type="GO" id="GO:0005576">
    <property type="term" value="C:extracellular region"/>
    <property type="evidence" value="ECO:0007669"/>
    <property type="project" value="UniProtKB-SubCell"/>
</dbReference>
<dbReference type="Pfam" id="PF24517">
    <property type="entry name" value="CBM96"/>
    <property type="match status" value="1"/>
</dbReference>
<sequence>MLVYKDVGGAGGNEQSLIPTDDSHFDKYKATKVFGGGSKVVVKQFRREAFMKFNLATLAGKVVDEAILILWGRVSLKNDFNLQVLNMTDISWSESNMTYNTRPTSGTTVIAEYYSDNTEYHWIQIDLTDHIKSVLSSGQTLMSLNFQGGGPNHSKDSIFAIASKEDSPDKAPELFIREVVAPSGPAVPPTPPSGTQATLACLDKPDPCVELVWDAVAPSLGSSTIFYNVYRLEQSGEYVIKAMNLLLPSFTDYRLTLGNYPSDPLEYVVAAVDVAGTESTWSDPIVVA</sequence>
<accession>A0A7S1V564</accession>
<proteinExistence type="predicted"/>
<dbReference type="InterPro" id="IPR055372">
    <property type="entry name" value="CBM96"/>
</dbReference>
<dbReference type="InterPro" id="IPR036116">
    <property type="entry name" value="FN3_sf"/>
</dbReference>
<dbReference type="InterPro" id="IPR013783">
    <property type="entry name" value="Ig-like_fold"/>
</dbReference>
<name>A0A7S1V564_9STRA</name>
<protein>
    <recommendedName>
        <fullName evidence="4">Fibronectin type-III domain-containing protein</fullName>
    </recommendedName>
</protein>
<keyword evidence="2" id="KW-0964">Secreted</keyword>
<dbReference type="PROSITE" id="PS50853">
    <property type="entry name" value="FN3"/>
    <property type="match status" value="1"/>
</dbReference>
<evidence type="ECO:0000259" key="4">
    <source>
        <dbReference type="PROSITE" id="PS50853"/>
    </source>
</evidence>
<keyword evidence="3" id="KW-0732">Signal</keyword>
<feature type="domain" description="Fibronectin type-III" evidence="4">
    <location>
        <begin position="188"/>
        <end position="288"/>
    </location>
</feature>
<dbReference type="AlphaFoldDB" id="A0A7S1V564"/>
<organism evidence="5">
    <name type="scientific">Grammatophora oceanica</name>
    <dbReference type="NCBI Taxonomy" id="210454"/>
    <lineage>
        <taxon>Eukaryota</taxon>
        <taxon>Sar</taxon>
        <taxon>Stramenopiles</taxon>
        <taxon>Ochrophyta</taxon>
        <taxon>Bacillariophyta</taxon>
        <taxon>Fragilariophyceae</taxon>
        <taxon>Fragilariophycidae</taxon>
        <taxon>Rhabdonematales</taxon>
        <taxon>Grammatophoraceae</taxon>
        <taxon>Grammatophora</taxon>
    </lineage>
</organism>
<dbReference type="EMBL" id="HBGK01030027">
    <property type="protein sequence ID" value="CAD9288359.1"/>
    <property type="molecule type" value="Transcribed_RNA"/>
</dbReference>
<reference evidence="5" key="1">
    <citation type="submission" date="2021-01" db="EMBL/GenBank/DDBJ databases">
        <authorList>
            <person name="Corre E."/>
            <person name="Pelletier E."/>
            <person name="Niang G."/>
            <person name="Scheremetjew M."/>
            <person name="Finn R."/>
            <person name="Kale V."/>
            <person name="Holt S."/>
            <person name="Cochrane G."/>
            <person name="Meng A."/>
            <person name="Brown T."/>
            <person name="Cohen L."/>
        </authorList>
    </citation>
    <scope>NUCLEOTIDE SEQUENCE</scope>
    <source>
        <strain evidence="5">CCMP 410</strain>
    </source>
</reference>
<dbReference type="NCBIfam" id="NF033679">
    <property type="entry name" value="DNRLRE_dom"/>
    <property type="match status" value="1"/>
</dbReference>
<dbReference type="InterPro" id="IPR003961">
    <property type="entry name" value="FN3_dom"/>
</dbReference>